<accession>A0A6A6L6K4</accession>
<feature type="domain" description="AP2/ERF" evidence="7">
    <location>
        <begin position="141"/>
        <end position="196"/>
    </location>
</feature>
<evidence type="ECO:0000256" key="6">
    <source>
        <dbReference type="SAM" id="MobiDB-lite"/>
    </source>
</evidence>
<keyword evidence="2" id="KW-0805">Transcription regulation</keyword>
<dbReference type="Gene3D" id="3.30.730.10">
    <property type="entry name" value="AP2/ERF domain"/>
    <property type="match status" value="1"/>
</dbReference>
<dbReference type="GO" id="GO:0003677">
    <property type="term" value="F:DNA binding"/>
    <property type="evidence" value="ECO:0007669"/>
    <property type="project" value="UniProtKB-KW"/>
</dbReference>
<dbReference type="GO" id="GO:0005634">
    <property type="term" value="C:nucleus"/>
    <property type="evidence" value="ECO:0007669"/>
    <property type="project" value="UniProtKB-SubCell"/>
</dbReference>
<comment type="caution">
    <text evidence="8">The sequence shown here is derived from an EMBL/GenBank/DDBJ whole genome shotgun (WGS) entry which is preliminary data.</text>
</comment>
<keyword evidence="9" id="KW-1185">Reference proteome</keyword>
<dbReference type="EMBL" id="JAAGAX010000012">
    <property type="protein sequence ID" value="KAF2297050.1"/>
    <property type="molecule type" value="Genomic_DNA"/>
</dbReference>
<dbReference type="PROSITE" id="PS51032">
    <property type="entry name" value="AP2_ERF"/>
    <property type="match status" value="1"/>
</dbReference>
<feature type="compositionally biased region" description="Polar residues" evidence="6">
    <location>
        <begin position="38"/>
        <end position="56"/>
    </location>
</feature>
<dbReference type="SMART" id="SM00380">
    <property type="entry name" value="AP2"/>
    <property type="match status" value="1"/>
</dbReference>
<keyword evidence="3" id="KW-0238">DNA-binding</keyword>
<evidence type="ECO:0000256" key="1">
    <source>
        <dbReference type="ARBA" id="ARBA00004123"/>
    </source>
</evidence>
<dbReference type="Proteomes" id="UP000467840">
    <property type="component" value="Chromosome 18"/>
</dbReference>
<dbReference type="SUPFAM" id="SSF54171">
    <property type="entry name" value="DNA-binding domain"/>
    <property type="match status" value="1"/>
</dbReference>
<dbReference type="InterPro" id="IPR001471">
    <property type="entry name" value="AP2/ERF_dom"/>
</dbReference>
<evidence type="ECO:0000259" key="7">
    <source>
        <dbReference type="PROSITE" id="PS51032"/>
    </source>
</evidence>
<feature type="compositionally biased region" description="Basic and acidic residues" evidence="6">
    <location>
        <begin position="1"/>
        <end position="12"/>
    </location>
</feature>
<sequence length="199" mass="22540">MMGVPRHEEKGISDTNFWRHRKWKRNDRNHFKPRTSPHVRTTSDQITEHVTTTSKLIPSLQEPGKDSLESSSQTPMPLIHPVMKKMKKKGTKERKEIREESEEHVREISFKQTRPSGPPLLLLKGDLRDLRNLASLPGRSSEVSVRDRGADGPPNSRSKPPETGLARYFDTAEEAATVYDRAAVKLKGSNAVTNFPNPL</sequence>
<feature type="region of interest" description="Disordered" evidence="6">
    <location>
        <begin position="134"/>
        <end position="164"/>
    </location>
</feature>
<dbReference type="InterPro" id="IPR016177">
    <property type="entry name" value="DNA-bd_dom_sf"/>
</dbReference>
<organism evidence="8 9">
    <name type="scientific">Hevea brasiliensis</name>
    <name type="common">Para rubber tree</name>
    <name type="synonym">Siphonia brasiliensis</name>
    <dbReference type="NCBI Taxonomy" id="3981"/>
    <lineage>
        <taxon>Eukaryota</taxon>
        <taxon>Viridiplantae</taxon>
        <taxon>Streptophyta</taxon>
        <taxon>Embryophyta</taxon>
        <taxon>Tracheophyta</taxon>
        <taxon>Spermatophyta</taxon>
        <taxon>Magnoliopsida</taxon>
        <taxon>eudicotyledons</taxon>
        <taxon>Gunneridae</taxon>
        <taxon>Pentapetalae</taxon>
        <taxon>rosids</taxon>
        <taxon>fabids</taxon>
        <taxon>Malpighiales</taxon>
        <taxon>Euphorbiaceae</taxon>
        <taxon>Crotonoideae</taxon>
        <taxon>Micrandreae</taxon>
        <taxon>Hevea</taxon>
    </lineage>
</organism>
<dbReference type="AlphaFoldDB" id="A0A6A6L6K4"/>
<feature type="compositionally biased region" description="Basic residues" evidence="6">
    <location>
        <begin position="82"/>
        <end position="92"/>
    </location>
</feature>
<dbReference type="GO" id="GO:0003700">
    <property type="term" value="F:DNA-binding transcription factor activity"/>
    <property type="evidence" value="ECO:0007669"/>
    <property type="project" value="InterPro"/>
</dbReference>
<feature type="compositionally biased region" description="Basic and acidic residues" evidence="6">
    <location>
        <begin position="93"/>
        <end position="109"/>
    </location>
</feature>
<evidence type="ECO:0000313" key="8">
    <source>
        <dbReference type="EMBL" id="KAF2297050.1"/>
    </source>
</evidence>
<feature type="region of interest" description="Disordered" evidence="6">
    <location>
        <begin position="1"/>
        <end position="119"/>
    </location>
</feature>
<evidence type="ECO:0000256" key="4">
    <source>
        <dbReference type="ARBA" id="ARBA00023163"/>
    </source>
</evidence>
<evidence type="ECO:0000256" key="2">
    <source>
        <dbReference type="ARBA" id="ARBA00023015"/>
    </source>
</evidence>
<evidence type="ECO:0000256" key="3">
    <source>
        <dbReference type="ARBA" id="ARBA00023125"/>
    </source>
</evidence>
<comment type="subcellular location">
    <subcellularLocation>
        <location evidence="1">Nucleus</location>
    </subcellularLocation>
</comment>
<dbReference type="InterPro" id="IPR036955">
    <property type="entry name" value="AP2/ERF_dom_sf"/>
</dbReference>
<keyword evidence="5" id="KW-0539">Nucleus</keyword>
<name>A0A6A6L6K4_HEVBR</name>
<evidence type="ECO:0000313" key="9">
    <source>
        <dbReference type="Proteomes" id="UP000467840"/>
    </source>
</evidence>
<gene>
    <name evidence="8" type="ORF">GH714_016083</name>
</gene>
<feature type="compositionally biased region" description="Basic residues" evidence="6">
    <location>
        <begin position="18"/>
        <end position="37"/>
    </location>
</feature>
<reference evidence="8 9" key="1">
    <citation type="journal article" date="2020" name="Mol. Plant">
        <title>The Chromosome-Based Rubber Tree Genome Provides New Insights into Spurge Genome Evolution and Rubber Biosynthesis.</title>
        <authorList>
            <person name="Liu J."/>
            <person name="Shi C."/>
            <person name="Shi C.C."/>
            <person name="Li W."/>
            <person name="Zhang Q.J."/>
            <person name="Zhang Y."/>
            <person name="Li K."/>
            <person name="Lu H.F."/>
            <person name="Shi C."/>
            <person name="Zhu S.T."/>
            <person name="Xiao Z.Y."/>
            <person name="Nan H."/>
            <person name="Yue Y."/>
            <person name="Zhu X.G."/>
            <person name="Wu Y."/>
            <person name="Hong X.N."/>
            <person name="Fan G.Y."/>
            <person name="Tong Y."/>
            <person name="Zhang D."/>
            <person name="Mao C.L."/>
            <person name="Liu Y.L."/>
            <person name="Hao S.J."/>
            <person name="Liu W.Q."/>
            <person name="Lv M.Q."/>
            <person name="Zhang H.B."/>
            <person name="Liu Y."/>
            <person name="Hu-Tang G.R."/>
            <person name="Wang J.P."/>
            <person name="Wang J.H."/>
            <person name="Sun Y.H."/>
            <person name="Ni S.B."/>
            <person name="Chen W.B."/>
            <person name="Zhang X.C."/>
            <person name="Jiao Y.N."/>
            <person name="Eichler E.E."/>
            <person name="Li G.H."/>
            <person name="Liu X."/>
            <person name="Gao L.Z."/>
        </authorList>
    </citation>
    <scope>NUCLEOTIDE SEQUENCE [LARGE SCALE GENOMIC DNA]</scope>
    <source>
        <strain evidence="9">cv. GT1</strain>
        <tissue evidence="8">Leaf</tissue>
    </source>
</reference>
<evidence type="ECO:0000256" key="5">
    <source>
        <dbReference type="ARBA" id="ARBA00023242"/>
    </source>
</evidence>
<protein>
    <recommendedName>
        <fullName evidence="7">AP2/ERF domain-containing protein</fullName>
    </recommendedName>
</protein>
<proteinExistence type="predicted"/>
<keyword evidence="4" id="KW-0804">Transcription</keyword>